<reference evidence="5" key="1">
    <citation type="submission" date="2014-09" db="EMBL/GenBank/DDBJ databases">
        <authorList>
            <person name="Gomez-Valero L."/>
        </authorList>
    </citation>
    <scope>NUCLEOTIDE SEQUENCE [LARGE SCALE GENOMIC DNA]</scope>
    <source>
        <strain evidence="5">ATCC35250</strain>
    </source>
</reference>
<dbReference type="EMBL" id="LN681225">
    <property type="protein sequence ID" value="CEK10209.1"/>
    <property type="molecule type" value="Genomic_DNA"/>
</dbReference>
<protein>
    <recommendedName>
        <fullName evidence="3">CBS domain-containing protein</fullName>
    </recommendedName>
</protein>
<dbReference type="STRING" id="449.LHA_1154"/>
<dbReference type="OrthoDB" id="9807125at2"/>
<dbReference type="InterPro" id="IPR046342">
    <property type="entry name" value="CBS_dom_sf"/>
</dbReference>
<dbReference type="KEGG" id="lha:LHA_1154"/>
<sequence>MAAHPIFSALPQPRRPVTFIKPDTSVAECVKRMTENDIGALVVRDDKHLIGIVSERDVIRSCLNKGLNPDTTTAGDIAYTAVSVLNLFDPVEKAMEVITQTKRRHVLILEQEELVAILSIGDLLFHLLEDKSRVIEQLENYIHTY</sequence>
<proteinExistence type="predicted"/>
<gene>
    <name evidence="4" type="ORF">LHA_1154</name>
</gene>
<evidence type="ECO:0000313" key="5">
    <source>
        <dbReference type="Proteomes" id="UP000032803"/>
    </source>
</evidence>
<evidence type="ECO:0000313" key="4">
    <source>
        <dbReference type="EMBL" id="CEK10209.1"/>
    </source>
</evidence>
<organism evidence="4 5">
    <name type="scientific">Legionella hackeliae</name>
    <dbReference type="NCBI Taxonomy" id="449"/>
    <lineage>
        <taxon>Bacteria</taxon>
        <taxon>Pseudomonadati</taxon>
        <taxon>Pseudomonadota</taxon>
        <taxon>Gammaproteobacteria</taxon>
        <taxon>Legionellales</taxon>
        <taxon>Legionellaceae</taxon>
        <taxon>Legionella</taxon>
    </lineage>
</organism>
<evidence type="ECO:0000256" key="2">
    <source>
        <dbReference type="PROSITE-ProRule" id="PRU00703"/>
    </source>
</evidence>
<dbReference type="PROSITE" id="PS51371">
    <property type="entry name" value="CBS"/>
    <property type="match status" value="1"/>
</dbReference>
<dbReference type="HOGENOM" id="CLU_040681_3_2_6"/>
<feature type="domain" description="CBS" evidence="3">
    <location>
        <begin position="13"/>
        <end position="71"/>
    </location>
</feature>
<dbReference type="InterPro" id="IPR000644">
    <property type="entry name" value="CBS_dom"/>
</dbReference>
<dbReference type="SMART" id="SM00116">
    <property type="entry name" value="CBS"/>
    <property type="match status" value="2"/>
</dbReference>
<dbReference type="Pfam" id="PF00571">
    <property type="entry name" value="CBS"/>
    <property type="match status" value="2"/>
</dbReference>
<dbReference type="SUPFAM" id="SSF54631">
    <property type="entry name" value="CBS-domain pair"/>
    <property type="match status" value="1"/>
</dbReference>
<dbReference type="RefSeq" id="WP_045105618.1">
    <property type="nucleotide sequence ID" value="NZ_LN681225.1"/>
</dbReference>
<dbReference type="PANTHER" id="PTHR43080">
    <property type="entry name" value="CBS DOMAIN-CONTAINING PROTEIN CBSX3, MITOCHONDRIAL"/>
    <property type="match status" value="1"/>
</dbReference>
<dbReference type="PANTHER" id="PTHR43080:SF2">
    <property type="entry name" value="CBS DOMAIN-CONTAINING PROTEIN"/>
    <property type="match status" value="1"/>
</dbReference>
<dbReference type="Gene3D" id="3.10.580.10">
    <property type="entry name" value="CBS-domain"/>
    <property type="match status" value="1"/>
</dbReference>
<evidence type="ECO:0000256" key="1">
    <source>
        <dbReference type="ARBA" id="ARBA00023122"/>
    </source>
</evidence>
<dbReference type="InterPro" id="IPR051257">
    <property type="entry name" value="Diverse_CBS-Domain"/>
</dbReference>
<evidence type="ECO:0000259" key="3">
    <source>
        <dbReference type="PROSITE" id="PS51371"/>
    </source>
</evidence>
<keyword evidence="1 2" id="KW-0129">CBS domain</keyword>
<name>A0A0A8UTX7_LEGHA</name>
<dbReference type="AlphaFoldDB" id="A0A0A8UTX7"/>
<dbReference type="PATRIC" id="fig|449.7.peg.3165"/>
<dbReference type="Proteomes" id="UP000032803">
    <property type="component" value="Chromosome I"/>
</dbReference>
<accession>A0A0A8UTX7</accession>
<keyword evidence="5" id="KW-1185">Reference proteome</keyword>